<dbReference type="EMBL" id="FNRQ01000011">
    <property type="protein sequence ID" value="SEB23330.1"/>
    <property type="molecule type" value="Genomic_DNA"/>
</dbReference>
<keyword evidence="1" id="KW-0812">Transmembrane</keyword>
<evidence type="ECO:0000256" key="1">
    <source>
        <dbReference type="SAM" id="Phobius"/>
    </source>
</evidence>
<sequence>MRLRKIEFAFLAVAVMSIVGFGNWLQREMDRAARTRNQRVASDTHDVRNNCSDAVNRRPGQQHTIWCGAVARDLANLTRQVAQLQPGAVDPALRRVSAR</sequence>
<proteinExistence type="predicted"/>
<evidence type="ECO:0000313" key="3">
    <source>
        <dbReference type="Proteomes" id="UP000198638"/>
    </source>
</evidence>
<dbReference type="Proteomes" id="UP000198638">
    <property type="component" value="Unassembled WGS sequence"/>
</dbReference>
<name>A0A1H4HPG2_9BURK</name>
<evidence type="ECO:0000313" key="2">
    <source>
        <dbReference type="EMBL" id="SEB23330.1"/>
    </source>
</evidence>
<protein>
    <submittedName>
        <fullName evidence="2">Uncharacterized protein</fullName>
    </submittedName>
</protein>
<keyword evidence="1" id="KW-1133">Transmembrane helix</keyword>
<dbReference type="AlphaFoldDB" id="A0A1H4HPG2"/>
<keyword evidence="3" id="KW-1185">Reference proteome</keyword>
<reference evidence="3" key="1">
    <citation type="submission" date="2016-10" db="EMBL/GenBank/DDBJ databases">
        <authorList>
            <person name="Varghese N."/>
            <person name="Submissions S."/>
        </authorList>
    </citation>
    <scope>NUCLEOTIDE SEQUENCE [LARGE SCALE GENOMIC DNA]</scope>
    <source>
        <strain evidence="3">LMG 24000</strain>
    </source>
</reference>
<organism evidence="2 3">
    <name type="scientific">Paraburkholderia sartisoli</name>
    <dbReference type="NCBI Taxonomy" id="83784"/>
    <lineage>
        <taxon>Bacteria</taxon>
        <taxon>Pseudomonadati</taxon>
        <taxon>Pseudomonadota</taxon>
        <taxon>Betaproteobacteria</taxon>
        <taxon>Burkholderiales</taxon>
        <taxon>Burkholderiaceae</taxon>
        <taxon>Paraburkholderia</taxon>
    </lineage>
</organism>
<feature type="transmembrane region" description="Helical" evidence="1">
    <location>
        <begin position="6"/>
        <end position="25"/>
    </location>
</feature>
<accession>A0A1H4HPG2</accession>
<keyword evidence="1" id="KW-0472">Membrane</keyword>
<gene>
    <name evidence="2" type="ORF">SAMN05192564_11199</name>
</gene>